<dbReference type="EMBL" id="ML179716">
    <property type="protein sequence ID" value="THU82664.1"/>
    <property type="molecule type" value="Genomic_DNA"/>
</dbReference>
<dbReference type="AlphaFoldDB" id="A0A4S8L2H6"/>
<sequence>MTSTQVASAPNLSKTPTLAPGPGPGLDFTLFADGTRYIRRLYGKERISATNSALNNGVHQQCGFSEITLKKPLSQQQLRKCIQSAWINLRFHAPWIACRSTSSLVATHDASCDSSVAAEPNSFYLSYDNTRASDSRSNRLVVDVLESWASETVKFRSELLTCDEWEVAFREVYWHPGQGRSGMELHVAKGVNERQWFLLFSCPHWTTDGRGLFYSVDCCLKFLAKEMETSLTGLNYVASYHDLPWGEELSRLPPASVFMLPDEGGSTGTTTTPIVPSNHKISFTKPLIHLQSHPTSIPNTTVNIGLDFEASILNSGLPEVKLVKLSESCTEYGDHTDSDTLLTKLVFSPSLTKSITLACEKARCTFTALINSILVLADVETTLRTCINNSQTESQPILEQNWKEADFWSVPVNVADMRTHLYPRYTALHGPAAVGGIVNVMFPTHHSMSIIRKCIQVTDWCSSGSDNTVDIKKAWYDNSAYLWQDMVKETQKLLKDGARQPPGMFHSSSRISEALCPLLAPSSDPGSTSSSSEFITGTGGVVASSLGNVERIGIFRDFSPVIHEQLQTHNEGLSSPPFLLTNLSCGVRSYKSPSIIVHSWIYNGNLVVNIQGSRQWHSPEAWRIFGNAIKEGLNKISVEVTQDMKVRQNSSHLLIEVDPNVLIKTGGDHSEEILATKFAYEAGGLYVPRIYAYRPTRHHSRRE</sequence>
<keyword evidence="3" id="KW-1185">Reference proteome</keyword>
<dbReference type="OrthoDB" id="3252971at2759"/>
<accession>A0A4S8L2H6</accession>
<feature type="region of interest" description="Disordered" evidence="1">
    <location>
        <begin position="1"/>
        <end position="20"/>
    </location>
</feature>
<reference evidence="2 3" key="1">
    <citation type="journal article" date="2019" name="Nat. Ecol. Evol.">
        <title>Megaphylogeny resolves global patterns of mushroom evolution.</title>
        <authorList>
            <person name="Varga T."/>
            <person name="Krizsan K."/>
            <person name="Foldi C."/>
            <person name="Dima B."/>
            <person name="Sanchez-Garcia M."/>
            <person name="Sanchez-Ramirez S."/>
            <person name="Szollosi G.J."/>
            <person name="Szarkandi J.G."/>
            <person name="Papp V."/>
            <person name="Albert L."/>
            <person name="Andreopoulos W."/>
            <person name="Angelini C."/>
            <person name="Antonin V."/>
            <person name="Barry K.W."/>
            <person name="Bougher N.L."/>
            <person name="Buchanan P."/>
            <person name="Buyck B."/>
            <person name="Bense V."/>
            <person name="Catcheside P."/>
            <person name="Chovatia M."/>
            <person name="Cooper J."/>
            <person name="Damon W."/>
            <person name="Desjardin D."/>
            <person name="Finy P."/>
            <person name="Geml J."/>
            <person name="Haridas S."/>
            <person name="Hughes K."/>
            <person name="Justo A."/>
            <person name="Karasinski D."/>
            <person name="Kautmanova I."/>
            <person name="Kiss B."/>
            <person name="Kocsube S."/>
            <person name="Kotiranta H."/>
            <person name="LaButti K.M."/>
            <person name="Lechner B.E."/>
            <person name="Liimatainen K."/>
            <person name="Lipzen A."/>
            <person name="Lukacs Z."/>
            <person name="Mihaltcheva S."/>
            <person name="Morgado L.N."/>
            <person name="Niskanen T."/>
            <person name="Noordeloos M.E."/>
            <person name="Ohm R.A."/>
            <person name="Ortiz-Santana B."/>
            <person name="Ovrebo C."/>
            <person name="Racz N."/>
            <person name="Riley R."/>
            <person name="Savchenko A."/>
            <person name="Shiryaev A."/>
            <person name="Soop K."/>
            <person name="Spirin V."/>
            <person name="Szebenyi C."/>
            <person name="Tomsovsky M."/>
            <person name="Tulloss R.E."/>
            <person name="Uehling J."/>
            <person name="Grigoriev I.V."/>
            <person name="Vagvolgyi C."/>
            <person name="Papp T."/>
            <person name="Martin F.M."/>
            <person name="Miettinen O."/>
            <person name="Hibbett D.S."/>
            <person name="Nagy L.G."/>
        </authorList>
    </citation>
    <scope>NUCLEOTIDE SEQUENCE [LARGE SCALE GENOMIC DNA]</scope>
    <source>
        <strain evidence="2 3">CBS 962.96</strain>
    </source>
</reference>
<dbReference type="Gene3D" id="3.30.559.10">
    <property type="entry name" value="Chloramphenicol acetyltransferase-like domain"/>
    <property type="match status" value="1"/>
</dbReference>
<name>A0A4S8L2H6_DENBC</name>
<gene>
    <name evidence="2" type="ORF">K435DRAFT_872077</name>
</gene>
<organism evidence="2 3">
    <name type="scientific">Dendrothele bispora (strain CBS 962.96)</name>
    <dbReference type="NCBI Taxonomy" id="1314807"/>
    <lineage>
        <taxon>Eukaryota</taxon>
        <taxon>Fungi</taxon>
        <taxon>Dikarya</taxon>
        <taxon>Basidiomycota</taxon>
        <taxon>Agaricomycotina</taxon>
        <taxon>Agaricomycetes</taxon>
        <taxon>Agaricomycetidae</taxon>
        <taxon>Agaricales</taxon>
        <taxon>Agaricales incertae sedis</taxon>
        <taxon>Dendrothele</taxon>
    </lineage>
</organism>
<dbReference type="InterPro" id="IPR023213">
    <property type="entry name" value="CAT-like_dom_sf"/>
</dbReference>
<feature type="compositionally biased region" description="Polar residues" evidence="1">
    <location>
        <begin position="1"/>
        <end position="16"/>
    </location>
</feature>
<dbReference type="Proteomes" id="UP000297245">
    <property type="component" value="Unassembled WGS sequence"/>
</dbReference>
<protein>
    <submittedName>
        <fullName evidence="2">Uncharacterized protein</fullName>
    </submittedName>
</protein>
<evidence type="ECO:0000256" key="1">
    <source>
        <dbReference type="SAM" id="MobiDB-lite"/>
    </source>
</evidence>
<evidence type="ECO:0000313" key="3">
    <source>
        <dbReference type="Proteomes" id="UP000297245"/>
    </source>
</evidence>
<evidence type="ECO:0000313" key="2">
    <source>
        <dbReference type="EMBL" id="THU82664.1"/>
    </source>
</evidence>
<proteinExistence type="predicted"/>